<dbReference type="Proteomes" id="UP000823046">
    <property type="component" value="Unassembled WGS sequence"/>
</dbReference>
<organism evidence="1 2">
    <name type="scientific">Cardiosporidium cionae</name>
    <dbReference type="NCBI Taxonomy" id="476202"/>
    <lineage>
        <taxon>Eukaryota</taxon>
        <taxon>Sar</taxon>
        <taxon>Alveolata</taxon>
        <taxon>Apicomplexa</taxon>
        <taxon>Aconoidasida</taxon>
        <taxon>Nephromycida</taxon>
        <taxon>Cardiosporidium</taxon>
    </lineage>
</organism>
<reference evidence="1 2" key="1">
    <citation type="journal article" date="2020" name="bioRxiv">
        <title>Metabolic contributions of an alphaproteobacterial endosymbiont in the apicomplexan Cardiosporidium cionae.</title>
        <authorList>
            <person name="Hunter E.S."/>
            <person name="Paight C.J."/>
            <person name="Lane C.E."/>
        </authorList>
    </citation>
    <scope>NUCLEOTIDE SEQUENCE [LARGE SCALE GENOMIC DNA]</scope>
    <source>
        <strain evidence="1">ESH_2018</strain>
    </source>
</reference>
<evidence type="ECO:0000313" key="1">
    <source>
        <dbReference type="EMBL" id="KAF8821109.1"/>
    </source>
</evidence>
<proteinExistence type="predicted"/>
<evidence type="ECO:0000313" key="2">
    <source>
        <dbReference type="Proteomes" id="UP000823046"/>
    </source>
</evidence>
<keyword evidence="2" id="KW-1185">Reference proteome</keyword>
<protein>
    <submittedName>
        <fullName evidence="1">Uncharacterized protein</fullName>
    </submittedName>
</protein>
<accession>A0ABQ7JAV3</accession>
<dbReference type="EMBL" id="JADAQX010000235">
    <property type="protein sequence ID" value="KAF8821109.1"/>
    <property type="molecule type" value="Genomic_DNA"/>
</dbReference>
<comment type="caution">
    <text evidence="1">The sequence shown here is derived from an EMBL/GenBank/DDBJ whole genome shotgun (WGS) entry which is preliminary data.</text>
</comment>
<name>A0ABQ7JAV3_9APIC</name>
<sequence>MAVTLLQIMSSPLLPPFVHIGHRPTPHSLDRYSYAEFSRNGRCLLLAGVEETSKGMQEATGICSLPVCEVWDLQNPYNWSQMRNTASFWPYLRPVKSSTRRCFPHSSSEPVSHKTEPSGFSSIPHLSATGLDSSFSASTLATPLIDATTHVPSSPPSPMRSVRVKTAVTLAASADSPLSFPDPSAIPSISAGKAPPIDRTLRMDPEPLIHVHSLESLSSAKKVPLYTVDTSSPFHKTCWRAFPRVVAFHASNVMPSASTTGGSSRQWMEVASSSERAVCKPSVSILTAAISAENAEAAIKRSAMHFDTRLSVGSQQGDLGRCVEESRIQVYENTVNTVHSSSSLYALPMKTTLGTFYDSEDEGCETVGIDETAPWMALSSPISSLNRRHGNTDKPLRSVFTRDLTSSGVADTLTSTSSADFSPSIEPSRWASSDPMVSDTASVALPAIPVTASPLEGGIFNVEEEGTPSILDEHTLYTLYRAASYARDACKCEPTTDTSRLYQCCFLGDSVVGVGGPSHFRGALKLWDAMSGQ</sequence>
<gene>
    <name evidence="1" type="ORF">IE077_002457</name>
</gene>